<proteinExistence type="inferred from homology"/>
<comment type="caution">
    <text evidence="8">The sequence shown here is derived from an EMBL/GenBank/DDBJ whole genome shotgun (WGS) entry which is preliminary data.</text>
</comment>
<dbReference type="InterPro" id="IPR002676">
    <property type="entry name" value="RimM_N"/>
</dbReference>
<evidence type="ECO:0000256" key="3">
    <source>
        <dbReference type="ARBA" id="ARBA00022552"/>
    </source>
</evidence>
<dbReference type="InterPro" id="IPR011033">
    <property type="entry name" value="PRC_barrel-like_sf"/>
</dbReference>
<sequence length="182" mass="19887">MTSNKPTAPQATSTAVPDDLVSMGYISGAFGIRGGVNIVADTEYPDSLLDYKTWWIGRDGNWRAYKVVEASVQPKKLSARFAGVDDRDQAFALKGCQVAIPRSEMPQAGEDEYYWADLIGLSIVNTESQSLGVVEKLFETGANDVIVARDGDTERLIPFVGHVVLKVDLAARIITVDWGLDY</sequence>
<dbReference type="HAMAP" id="MF_00014">
    <property type="entry name" value="Ribosome_mat_RimM"/>
    <property type="match status" value="1"/>
</dbReference>
<dbReference type="PANTHER" id="PTHR33692">
    <property type="entry name" value="RIBOSOME MATURATION FACTOR RIMM"/>
    <property type="match status" value="1"/>
</dbReference>
<dbReference type="Proteomes" id="UP000637267">
    <property type="component" value="Unassembled WGS sequence"/>
</dbReference>
<dbReference type="PANTHER" id="PTHR33692:SF1">
    <property type="entry name" value="RIBOSOME MATURATION FACTOR RIMM"/>
    <property type="match status" value="1"/>
</dbReference>
<evidence type="ECO:0000256" key="5">
    <source>
        <dbReference type="HAMAP-Rule" id="MF_00014"/>
    </source>
</evidence>
<comment type="function">
    <text evidence="5">An accessory protein needed during the final step in the assembly of 30S ribosomal subunit, possibly for assembly of the head region. Essential for efficient processing of 16S rRNA. May be needed both before and after RbfA during the maturation of 16S rRNA. It has affinity for free ribosomal 30S subunits but not for 70S ribosomes.</text>
</comment>
<dbReference type="InterPro" id="IPR036976">
    <property type="entry name" value="RimM_N_sf"/>
</dbReference>
<dbReference type="Gene3D" id="2.40.30.60">
    <property type="entry name" value="RimM"/>
    <property type="match status" value="1"/>
</dbReference>
<dbReference type="Pfam" id="PF01782">
    <property type="entry name" value="RimM"/>
    <property type="match status" value="1"/>
</dbReference>
<evidence type="ECO:0000256" key="4">
    <source>
        <dbReference type="ARBA" id="ARBA00023186"/>
    </source>
</evidence>
<dbReference type="InterPro" id="IPR011961">
    <property type="entry name" value="RimM"/>
</dbReference>
<dbReference type="InterPro" id="IPR056792">
    <property type="entry name" value="PRC_RimM"/>
</dbReference>
<keyword evidence="3 5" id="KW-0698">rRNA processing</keyword>
<feature type="domain" description="RimM N-terminal" evidence="6">
    <location>
        <begin position="23"/>
        <end position="103"/>
    </location>
</feature>
<evidence type="ECO:0000256" key="1">
    <source>
        <dbReference type="ARBA" id="ARBA00022490"/>
    </source>
</evidence>
<comment type="subcellular location">
    <subcellularLocation>
        <location evidence="5">Cytoplasm</location>
    </subcellularLocation>
</comment>
<dbReference type="NCBIfam" id="TIGR02273">
    <property type="entry name" value="16S_RimM"/>
    <property type="match status" value="1"/>
</dbReference>
<gene>
    <name evidence="5 8" type="primary">rimM</name>
    <name evidence="8" type="ORF">GCM10010970_20570</name>
</gene>
<dbReference type="RefSeq" id="WP_308433863.1">
    <property type="nucleotide sequence ID" value="NZ_BMLX01000002.1"/>
</dbReference>
<comment type="subunit">
    <text evidence="5">Binds ribosomal protein uS19.</text>
</comment>
<dbReference type="InterPro" id="IPR009000">
    <property type="entry name" value="Transl_B-barrel_sf"/>
</dbReference>
<evidence type="ECO:0000313" key="9">
    <source>
        <dbReference type="Proteomes" id="UP000637267"/>
    </source>
</evidence>
<organism evidence="8 9">
    <name type="scientific">Silvimonas iriomotensis</name>
    <dbReference type="NCBI Taxonomy" id="449662"/>
    <lineage>
        <taxon>Bacteria</taxon>
        <taxon>Pseudomonadati</taxon>
        <taxon>Pseudomonadota</taxon>
        <taxon>Betaproteobacteria</taxon>
        <taxon>Neisseriales</taxon>
        <taxon>Chitinibacteraceae</taxon>
        <taxon>Silvimonas</taxon>
    </lineage>
</organism>
<comment type="domain">
    <text evidence="5">The PRC barrel domain binds ribosomal protein uS19.</text>
</comment>
<reference evidence="9" key="1">
    <citation type="journal article" date="2019" name="Int. J. Syst. Evol. Microbiol.">
        <title>The Global Catalogue of Microorganisms (GCM) 10K type strain sequencing project: providing services to taxonomists for standard genome sequencing and annotation.</title>
        <authorList>
            <consortium name="The Broad Institute Genomics Platform"/>
            <consortium name="The Broad Institute Genome Sequencing Center for Infectious Disease"/>
            <person name="Wu L."/>
            <person name="Ma J."/>
        </authorList>
    </citation>
    <scope>NUCLEOTIDE SEQUENCE [LARGE SCALE GENOMIC DNA]</scope>
    <source>
        <strain evidence="9">CGMCC 1.8859</strain>
    </source>
</reference>
<keyword evidence="4 5" id="KW-0143">Chaperone</keyword>
<keyword evidence="9" id="KW-1185">Reference proteome</keyword>
<dbReference type="Gene3D" id="2.30.30.240">
    <property type="entry name" value="PRC-barrel domain"/>
    <property type="match status" value="1"/>
</dbReference>
<keyword evidence="1 5" id="KW-0963">Cytoplasm</keyword>
<comment type="similarity">
    <text evidence="5">Belongs to the RimM family.</text>
</comment>
<feature type="domain" description="Ribosome maturation factor RimM PRC barrel" evidence="7">
    <location>
        <begin position="115"/>
        <end position="178"/>
    </location>
</feature>
<accession>A0ABQ2P9Y5</accession>
<dbReference type="SUPFAM" id="SSF50346">
    <property type="entry name" value="PRC-barrel domain"/>
    <property type="match status" value="1"/>
</dbReference>
<evidence type="ECO:0000256" key="2">
    <source>
        <dbReference type="ARBA" id="ARBA00022517"/>
    </source>
</evidence>
<protein>
    <recommendedName>
        <fullName evidence="5">Ribosome maturation factor RimM</fullName>
    </recommendedName>
</protein>
<keyword evidence="2 5" id="KW-0690">Ribosome biogenesis</keyword>
<dbReference type="EMBL" id="BMLX01000002">
    <property type="protein sequence ID" value="GGP21457.1"/>
    <property type="molecule type" value="Genomic_DNA"/>
</dbReference>
<dbReference type="Pfam" id="PF24986">
    <property type="entry name" value="PRC_RimM"/>
    <property type="match status" value="1"/>
</dbReference>
<dbReference type="SUPFAM" id="SSF50447">
    <property type="entry name" value="Translation proteins"/>
    <property type="match status" value="1"/>
</dbReference>
<name>A0ABQ2P9Y5_9NEIS</name>
<evidence type="ECO:0000313" key="8">
    <source>
        <dbReference type="EMBL" id="GGP21457.1"/>
    </source>
</evidence>
<evidence type="ECO:0000259" key="7">
    <source>
        <dbReference type="Pfam" id="PF24986"/>
    </source>
</evidence>
<evidence type="ECO:0000259" key="6">
    <source>
        <dbReference type="Pfam" id="PF01782"/>
    </source>
</evidence>